<evidence type="ECO:0000256" key="3">
    <source>
        <dbReference type="ARBA" id="ARBA00022475"/>
    </source>
</evidence>
<proteinExistence type="predicted"/>
<feature type="transmembrane region" description="Helical" evidence="7">
    <location>
        <begin position="61"/>
        <end position="82"/>
    </location>
</feature>
<keyword evidence="4 7" id="KW-0812">Transmembrane</keyword>
<evidence type="ECO:0000256" key="2">
    <source>
        <dbReference type="ARBA" id="ARBA00022448"/>
    </source>
</evidence>
<dbReference type="InterPro" id="IPR020846">
    <property type="entry name" value="MFS_dom"/>
</dbReference>
<keyword evidence="5 7" id="KW-1133">Transmembrane helix</keyword>
<dbReference type="EMBL" id="BAAANY010000009">
    <property type="protein sequence ID" value="GAA1677667.1"/>
    <property type="molecule type" value="Genomic_DNA"/>
</dbReference>
<sequence length="415" mass="43447">MTQRTSDSRLRQVFTNAYGGLPRAFWVQWVGVLVNRLGTFVEPFLALYLTTARGLSIGQTGLILAIHGAGCLVGPVLGGFLADRLSRRVALAGSMVAAALAMVGLGLATTPVAITAAGFVVGLTADLYRPASGAMVADLVPLAHRSRAYGLLFWAINLGFAIAAVGGGWLAERGYGLLFGLDAATCLVFGLLIFFLVRTPEQPRARTDEPAVGYRSALRDPLVVALIALTVLYSTIYTQAYVTLPLSMHMHGLSAAQFGAAIALNGVVIVLIQPFAAVWFQRFQPLHVLAVSGLVVGIGFGLTAFAQSQWAYAGTVVVWTLGEIGMAGYAQSLVSELAPPAARGRYQALFTLGFSSSMILAPVAGTTLLATVGPAGPWIGCVVGGVVLFVGHLMLSGPVNRRREAANSRTVTTTA</sequence>
<feature type="transmembrane region" description="Helical" evidence="7">
    <location>
        <begin position="312"/>
        <end position="334"/>
    </location>
</feature>
<dbReference type="InterPro" id="IPR011701">
    <property type="entry name" value="MFS"/>
</dbReference>
<dbReference type="Proteomes" id="UP001500618">
    <property type="component" value="Unassembled WGS sequence"/>
</dbReference>
<feature type="transmembrane region" description="Helical" evidence="7">
    <location>
        <begin position="375"/>
        <end position="395"/>
    </location>
</feature>
<feature type="transmembrane region" description="Helical" evidence="7">
    <location>
        <begin position="177"/>
        <end position="197"/>
    </location>
</feature>
<feature type="transmembrane region" description="Helical" evidence="7">
    <location>
        <begin position="286"/>
        <end position="306"/>
    </location>
</feature>
<evidence type="ECO:0000313" key="10">
    <source>
        <dbReference type="Proteomes" id="UP001500618"/>
    </source>
</evidence>
<feature type="domain" description="Major facilitator superfamily (MFS) profile" evidence="8">
    <location>
        <begin position="24"/>
        <end position="403"/>
    </location>
</feature>
<evidence type="ECO:0000256" key="5">
    <source>
        <dbReference type="ARBA" id="ARBA00022989"/>
    </source>
</evidence>
<feature type="transmembrane region" description="Helical" evidence="7">
    <location>
        <begin position="256"/>
        <end position="279"/>
    </location>
</feature>
<feature type="transmembrane region" description="Helical" evidence="7">
    <location>
        <begin position="94"/>
        <end position="127"/>
    </location>
</feature>
<organism evidence="9 10">
    <name type="scientific">Fodinicola feengrottensis</name>
    <dbReference type="NCBI Taxonomy" id="435914"/>
    <lineage>
        <taxon>Bacteria</taxon>
        <taxon>Bacillati</taxon>
        <taxon>Actinomycetota</taxon>
        <taxon>Actinomycetes</taxon>
        <taxon>Mycobacteriales</taxon>
        <taxon>Fodinicola</taxon>
    </lineage>
</organism>
<accession>A0ABN2GVW1</accession>
<feature type="transmembrane region" description="Helical" evidence="7">
    <location>
        <begin position="148"/>
        <end position="171"/>
    </location>
</feature>
<reference evidence="9 10" key="1">
    <citation type="journal article" date="2019" name="Int. J. Syst. Evol. Microbiol.">
        <title>The Global Catalogue of Microorganisms (GCM) 10K type strain sequencing project: providing services to taxonomists for standard genome sequencing and annotation.</title>
        <authorList>
            <consortium name="The Broad Institute Genomics Platform"/>
            <consortium name="The Broad Institute Genome Sequencing Center for Infectious Disease"/>
            <person name="Wu L."/>
            <person name="Ma J."/>
        </authorList>
    </citation>
    <scope>NUCLEOTIDE SEQUENCE [LARGE SCALE GENOMIC DNA]</scope>
    <source>
        <strain evidence="9 10">JCM 14718</strain>
    </source>
</reference>
<gene>
    <name evidence="9" type="ORF">GCM10009765_28680</name>
</gene>
<dbReference type="InterPro" id="IPR036259">
    <property type="entry name" value="MFS_trans_sf"/>
</dbReference>
<evidence type="ECO:0000256" key="6">
    <source>
        <dbReference type="ARBA" id="ARBA00023136"/>
    </source>
</evidence>
<feature type="transmembrane region" description="Helical" evidence="7">
    <location>
        <begin position="346"/>
        <end position="369"/>
    </location>
</feature>
<name>A0ABN2GVW1_9ACTN</name>
<evidence type="ECO:0000256" key="7">
    <source>
        <dbReference type="SAM" id="Phobius"/>
    </source>
</evidence>
<keyword evidence="3" id="KW-1003">Cell membrane</keyword>
<dbReference type="PANTHER" id="PTHR23517:SF2">
    <property type="entry name" value="MULTIDRUG RESISTANCE PROTEIN MDTH"/>
    <property type="match status" value="1"/>
</dbReference>
<evidence type="ECO:0000313" key="9">
    <source>
        <dbReference type="EMBL" id="GAA1677667.1"/>
    </source>
</evidence>
<evidence type="ECO:0000256" key="1">
    <source>
        <dbReference type="ARBA" id="ARBA00004651"/>
    </source>
</evidence>
<keyword evidence="2" id="KW-0813">Transport</keyword>
<comment type="caution">
    <text evidence="9">The sequence shown here is derived from an EMBL/GenBank/DDBJ whole genome shotgun (WGS) entry which is preliminary data.</text>
</comment>
<feature type="transmembrane region" description="Helical" evidence="7">
    <location>
        <begin position="218"/>
        <end position="236"/>
    </location>
</feature>
<dbReference type="PANTHER" id="PTHR23517">
    <property type="entry name" value="RESISTANCE PROTEIN MDTM, PUTATIVE-RELATED-RELATED"/>
    <property type="match status" value="1"/>
</dbReference>
<evidence type="ECO:0000256" key="4">
    <source>
        <dbReference type="ARBA" id="ARBA00022692"/>
    </source>
</evidence>
<dbReference type="PROSITE" id="PS50850">
    <property type="entry name" value="MFS"/>
    <property type="match status" value="1"/>
</dbReference>
<dbReference type="SUPFAM" id="SSF103473">
    <property type="entry name" value="MFS general substrate transporter"/>
    <property type="match status" value="1"/>
</dbReference>
<dbReference type="Pfam" id="PF07690">
    <property type="entry name" value="MFS_1"/>
    <property type="match status" value="1"/>
</dbReference>
<keyword evidence="6 7" id="KW-0472">Membrane</keyword>
<evidence type="ECO:0000259" key="8">
    <source>
        <dbReference type="PROSITE" id="PS50850"/>
    </source>
</evidence>
<keyword evidence="10" id="KW-1185">Reference proteome</keyword>
<protein>
    <submittedName>
        <fullName evidence="9">MFS transporter</fullName>
    </submittedName>
</protein>
<dbReference type="InterPro" id="IPR050171">
    <property type="entry name" value="MFS_Transporters"/>
</dbReference>
<comment type="subcellular location">
    <subcellularLocation>
        <location evidence="1">Cell membrane</location>
        <topology evidence="1">Multi-pass membrane protein</topology>
    </subcellularLocation>
</comment>
<dbReference type="Gene3D" id="1.20.1250.20">
    <property type="entry name" value="MFS general substrate transporter like domains"/>
    <property type="match status" value="1"/>
</dbReference>
<dbReference type="CDD" id="cd17329">
    <property type="entry name" value="MFS_MdtH_MDR_like"/>
    <property type="match status" value="1"/>
</dbReference>